<evidence type="ECO:0000256" key="1">
    <source>
        <dbReference type="SAM" id="MobiDB-lite"/>
    </source>
</evidence>
<keyword evidence="3" id="KW-1185">Reference proteome</keyword>
<reference evidence="2 3" key="1">
    <citation type="journal article" date="2013" name="Genome Announc.">
        <title>Draft genome sequence of an Actinobacterium, Brachybacterium muris strain UCD-AY4.</title>
        <authorList>
            <person name="Lo J.R."/>
            <person name="Lang J.M."/>
            <person name="Darling A.E."/>
            <person name="Eisen J.A."/>
            <person name="Coil D.A."/>
        </authorList>
    </citation>
    <scope>NUCLEOTIDE SEQUENCE [LARGE SCALE GENOMIC DNA]</scope>
    <source>
        <strain evidence="2 3">UCD-AY4</strain>
    </source>
</reference>
<protein>
    <submittedName>
        <fullName evidence="2">Uncharacterized protein</fullName>
    </submittedName>
</protein>
<feature type="region of interest" description="Disordered" evidence="1">
    <location>
        <begin position="28"/>
        <end position="47"/>
    </location>
</feature>
<dbReference type="EMBL" id="AORC01000021">
    <property type="protein sequence ID" value="EYT47950.1"/>
    <property type="molecule type" value="Genomic_DNA"/>
</dbReference>
<accession>A0A022KVI1</accession>
<name>A0A022KVI1_9MICO</name>
<evidence type="ECO:0000313" key="3">
    <source>
        <dbReference type="Proteomes" id="UP000019754"/>
    </source>
</evidence>
<evidence type="ECO:0000313" key="2">
    <source>
        <dbReference type="EMBL" id="EYT47950.1"/>
    </source>
</evidence>
<feature type="compositionally biased region" description="Basic and acidic residues" evidence="1">
    <location>
        <begin position="31"/>
        <end position="47"/>
    </location>
</feature>
<gene>
    <name evidence="2" type="ORF">D641_0114245</name>
</gene>
<dbReference type="HOGENOM" id="CLU_2354274_0_0_11"/>
<comment type="caution">
    <text evidence="2">The sequence shown here is derived from an EMBL/GenBank/DDBJ whole genome shotgun (WGS) entry which is preliminary data.</text>
</comment>
<organism evidence="2 3">
    <name type="scientific">Brachybacterium muris UCD-AY4</name>
    <dbReference type="NCBI Taxonomy" id="1249481"/>
    <lineage>
        <taxon>Bacteria</taxon>
        <taxon>Bacillati</taxon>
        <taxon>Actinomycetota</taxon>
        <taxon>Actinomycetes</taxon>
        <taxon>Micrococcales</taxon>
        <taxon>Dermabacteraceae</taxon>
        <taxon>Brachybacterium</taxon>
    </lineage>
</organism>
<dbReference type="AlphaFoldDB" id="A0A022KVI1"/>
<sequence>MGLHAHGVRGRRGAVLFIRMSIGFAGQGAEPGRHVDEDRENVGADRDSEAVTVWPFPDRVALGCRLQNRSSSLQRLLPVTEELSEASNGFRIAPQK</sequence>
<dbReference type="Proteomes" id="UP000019754">
    <property type="component" value="Unassembled WGS sequence"/>
</dbReference>
<proteinExistence type="predicted"/>